<name>A0AB33Z389_9GAMM</name>
<feature type="transmembrane region" description="Helical" evidence="5">
    <location>
        <begin position="57"/>
        <end position="77"/>
    </location>
</feature>
<evidence type="ECO:0000259" key="6">
    <source>
        <dbReference type="Pfam" id="PF00892"/>
    </source>
</evidence>
<sequence length="282" mass="30651">MILSAFAFSIMALFVKLVGDHGIPVLEIVAARSLISLVISYLGLRREGIAVLGTRKGLLAARGLIGFAALICVFYAITHLPLAEAMVLQYLHPMFTALLALFFLKEALRVGTLVCIVLSFFGVLIIVQPDVLFSSTTVDFDFFTVMIAIAGAFGSAVAYTLVRALGKTEHPLVIVMYFPLISLPASLILLWGDFVIPVGIEWFYLLAIGVATQVGQVGLTKSMRTESAGRATSFGYLQVVFAMLLGMLFYQEYPSLNTLLGAGLIIIGAYLNLTWKEKVKEI</sequence>
<evidence type="ECO:0000256" key="2">
    <source>
        <dbReference type="ARBA" id="ARBA00022692"/>
    </source>
</evidence>
<feature type="transmembrane region" description="Helical" evidence="5">
    <location>
        <begin position="29"/>
        <end position="45"/>
    </location>
</feature>
<keyword evidence="4 5" id="KW-0472">Membrane</keyword>
<feature type="transmembrane region" description="Helical" evidence="5">
    <location>
        <begin position="174"/>
        <end position="196"/>
    </location>
</feature>
<dbReference type="PANTHER" id="PTHR22911:SF6">
    <property type="entry name" value="SOLUTE CARRIER FAMILY 35 MEMBER G1"/>
    <property type="match status" value="1"/>
</dbReference>
<keyword evidence="3 5" id="KW-1133">Transmembrane helix</keyword>
<organism evidence="7 8">
    <name type="scientific">Cycloclasticus pugetii</name>
    <dbReference type="NCBI Taxonomy" id="34068"/>
    <lineage>
        <taxon>Bacteria</taxon>
        <taxon>Pseudomonadati</taxon>
        <taxon>Pseudomonadota</taxon>
        <taxon>Gammaproteobacteria</taxon>
        <taxon>Thiotrichales</taxon>
        <taxon>Piscirickettsiaceae</taxon>
        <taxon>Cycloclasticus</taxon>
    </lineage>
</organism>
<dbReference type="InterPro" id="IPR037185">
    <property type="entry name" value="EmrE-like"/>
</dbReference>
<protein>
    <submittedName>
        <fullName evidence="7">Drug/metabolite transporter permease</fullName>
    </submittedName>
</protein>
<dbReference type="EMBL" id="ASHL01000001">
    <property type="protein sequence ID" value="EPD13911.1"/>
    <property type="molecule type" value="Genomic_DNA"/>
</dbReference>
<gene>
    <name evidence="7" type="ORF">L196_00390</name>
</gene>
<proteinExistence type="predicted"/>
<feature type="domain" description="EamA" evidence="6">
    <location>
        <begin position="144"/>
        <end position="273"/>
    </location>
</feature>
<feature type="transmembrane region" description="Helical" evidence="5">
    <location>
        <begin position="256"/>
        <end position="275"/>
    </location>
</feature>
<evidence type="ECO:0000256" key="3">
    <source>
        <dbReference type="ARBA" id="ARBA00022989"/>
    </source>
</evidence>
<dbReference type="InterPro" id="IPR000620">
    <property type="entry name" value="EamA_dom"/>
</dbReference>
<evidence type="ECO:0000256" key="5">
    <source>
        <dbReference type="SAM" id="Phobius"/>
    </source>
</evidence>
<dbReference type="AlphaFoldDB" id="A0AB33Z389"/>
<evidence type="ECO:0000256" key="1">
    <source>
        <dbReference type="ARBA" id="ARBA00004141"/>
    </source>
</evidence>
<accession>A0AB33Z389</accession>
<comment type="caution">
    <text evidence="7">The sequence shown here is derived from an EMBL/GenBank/DDBJ whole genome shotgun (WGS) entry which is preliminary data.</text>
</comment>
<reference evidence="7 8" key="1">
    <citation type="journal article" date="2013" name="Genome Announc.">
        <title>Genome Sequence of the Pyrene- and Fluoranthene-Degrading Bacterium Cycloclasticus sp. Strain PY97M.</title>
        <authorList>
            <person name="Cui Z."/>
            <person name="Xu G."/>
            <person name="Li Q."/>
            <person name="Gao W."/>
            <person name="Zheng L."/>
        </authorList>
    </citation>
    <scope>NUCLEOTIDE SEQUENCE [LARGE SCALE GENOMIC DNA]</scope>
    <source>
        <strain evidence="7 8">PY97M</strain>
    </source>
</reference>
<dbReference type="GO" id="GO:0016020">
    <property type="term" value="C:membrane"/>
    <property type="evidence" value="ECO:0007669"/>
    <property type="project" value="UniProtKB-SubCell"/>
</dbReference>
<feature type="transmembrane region" description="Helical" evidence="5">
    <location>
        <begin position="110"/>
        <end position="128"/>
    </location>
</feature>
<dbReference type="SUPFAM" id="SSF103481">
    <property type="entry name" value="Multidrug resistance efflux transporter EmrE"/>
    <property type="match status" value="2"/>
</dbReference>
<comment type="subcellular location">
    <subcellularLocation>
        <location evidence="1">Membrane</location>
        <topology evidence="1">Multi-pass membrane protein</topology>
    </subcellularLocation>
</comment>
<feature type="domain" description="EamA" evidence="6">
    <location>
        <begin position="1"/>
        <end position="127"/>
    </location>
</feature>
<evidence type="ECO:0000313" key="8">
    <source>
        <dbReference type="Proteomes" id="UP000015462"/>
    </source>
</evidence>
<dbReference type="Pfam" id="PF00892">
    <property type="entry name" value="EamA"/>
    <property type="match status" value="2"/>
</dbReference>
<feature type="transmembrane region" description="Helical" evidence="5">
    <location>
        <begin position="202"/>
        <end position="219"/>
    </location>
</feature>
<dbReference type="PANTHER" id="PTHR22911">
    <property type="entry name" value="ACYL-MALONYL CONDENSING ENZYME-RELATED"/>
    <property type="match status" value="1"/>
</dbReference>
<feature type="transmembrane region" description="Helical" evidence="5">
    <location>
        <begin position="83"/>
        <end position="103"/>
    </location>
</feature>
<feature type="transmembrane region" description="Helical" evidence="5">
    <location>
        <begin position="140"/>
        <end position="162"/>
    </location>
</feature>
<feature type="transmembrane region" description="Helical" evidence="5">
    <location>
        <begin position="231"/>
        <end position="250"/>
    </location>
</feature>
<evidence type="ECO:0000256" key="4">
    <source>
        <dbReference type="ARBA" id="ARBA00023136"/>
    </source>
</evidence>
<keyword evidence="8" id="KW-1185">Reference proteome</keyword>
<dbReference type="Proteomes" id="UP000015462">
    <property type="component" value="Unassembled WGS sequence"/>
</dbReference>
<evidence type="ECO:0000313" key="7">
    <source>
        <dbReference type="EMBL" id="EPD13911.1"/>
    </source>
</evidence>
<keyword evidence="2 5" id="KW-0812">Transmembrane</keyword>